<evidence type="ECO:0000313" key="4">
    <source>
        <dbReference type="Proteomes" id="UP000281474"/>
    </source>
</evidence>
<dbReference type="Pfam" id="PF00078">
    <property type="entry name" value="RVT_1"/>
    <property type="match status" value="1"/>
</dbReference>
<dbReference type="InterPro" id="IPR013597">
    <property type="entry name" value="Mat_intron_G2"/>
</dbReference>
<feature type="domain" description="Reverse transcriptase" evidence="2">
    <location>
        <begin position="93"/>
        <end position="322"/>
    </location>
</feature>
<keyword evidence="3" id="KW-0808">Transferase</keyword>
<dbReference type="Proteomes" id="UP000281474">
    <property type="component" value="Unassembled WGS sequence"/>
</dbReference>
<organism evidence="3 4">
    <name type="scientific">Parashewanella curva</name>
    <dbReference type="NCBI Taxonomy" id="2338552"/>
    <lineage>
        <taxon>Bacteria</taxon>
        <taxon>Pseudomonadati</taxon>
        <taxon>Pseudomonadota</taxon>
        <taxon>Gammaproteobacteria</taxon>
        <taxon>Alteromonadales</taxon>
        <taxon>Shewanellaceae</taxon>
        <taxon>Parashewanella</taxon>
    </lineage>
</organism>
<evidence type="ECO:0000256" key="1">
    <source>
        <dbReference type="ARBA" id="ARBA00034120"/>
    </source>
</evidence>
<dbReference type="InterPro" id="IPR043502">
    <property type="entry name" value="DNA/RNA_pol_sf"/>
</dbReference>
<dbReference type="PROSITE" id="PS50878">
    <property type="entry name" value="RT_POL"/>
    <property type="match status" value="1"/>
</dbReference>
<dbReference type="OrthoDB" id="9793236at2"/>
<protein>
    <submittedName>
        <fullName evidence="3">Group II intron reverse transcriptase/maturase</fullName>
        <ecNumber evidence="3">2.7.7.49</ecNumber>
    </submittedName>
</protein>
<dbReference type="AlphaFoldDB" id="A0A3L8PWF0"/>
<dbReference type="InterPro" id="IPR051083">
    <property type="entry name" value="GrpII_Intron_Splice-Mob/Def"/>
</dbReference>
<keyword evidence="4" id="KW-1185">Reference proteome</keyword>
<dbReference type="EC" id="2.7.7.49" evidence="3"/>
<comment type="caution">
    <text evidence="3">The sequence shown here is derived from an EMBL/GenBank/DDBJ whole genome shotgun (WGS) entry which is preliminary data.</text>
</comment>
<dbReference type="PANTHER" id="PTHR34047:SF10">
    <property type="entry name" value="GROUP II INTRON-ASSOCIATED OPEN READING FRAME"/>
    <property type="match status" value="1"/>
</dbReference>
<dbReference type="RefSeq" id="WP_121839070.1">
    <property type="nucleotide sequence ID" value="NZ_ML014778.1"/>
</dbReference>
<keyword evidence="3" id="KW-0548">Nucleotidyltransferase</keyword>
<dbReference type="InterPro" id="IPR043128">
    <property type="entry name" value="Rev_trsase/Diguanyl_cyclase"/>
</dbReference>
<dbReference type="Gene3D" id="3.30.70.270">
    <property type="match status" value="1"/>
</dbReference>
<comment type="similarity">
    <text evidence="1">Belongs to the bacterial reverse transcriptase family.</text>
</comment>
<sequence>MIISSEISASPCGKQWKSINWKSVEVAVLKLQMRIAKAIRENKHGKAKSLQWILTHSKAAKLLAVKRVSQNKGSKTPGVDGIVWSTDSRRMAAVNQLSRKGYKAKPLRRIYIPKKNGKLRPLGIPCMVDRAQQALHLLALEPISETLADPNSYGFRPNRCVADAIQQCFICLCKKSSAKWVLEGDIKACFDKIGHQWLIDNIPTDKRMLKQWLGCGFIDKGVFCRTEEGTPQGGIISPTLMLLTLAGLEDFIKSKIPTKADKIHFISYADDFVITGASKEVLVNKVKPLVSEFLRERNLTLSEEKTHITHIKDGFDFLGFNIRKYKRKLLTKPSNSNVLLFVQNMRQLIRKHPTIKVEELIRMMNPKLRGWANYYSFSAAKRIFSYVNSQVFQALWRWANRRHPNKSKKWIAKKYFFSRNGYWRFQGKQIIAGMECAFNLVEISRIPICRHNKIKGATTPYDPEYATYLNERKVCKTSRNSWNTPVMLAL</sequence>
<dbReference type="CDD" id="cd01651">
    <property type="entry name" value="RT_G2_intron"/>
    <property type="match status" value="1"/>
</dbReference>
<dbReference type="EMBL" id="QZEI01000029">
    <property type="protein sequence ID" value="RLV59686.1"/>
    <property type="molecule type" value="Genomic_DNA"/>
</dbReference>
<dbReference type="InterPro" id="IPR000477">
    <property type="entry name" value="RT_dom"/>
</dbReference>
<dbReference type="PANTHER" id="PTHR34047">
    <property type="entry name" value="NUCLEAR INTRON MATURASE 1, MITOCHONDRIAL-RELATED"/>
    <property type="match status" value="1"/>
</dbReference>
<dbReference type="Pfam" id="PF13655">
    <property type="entry name" value="RVT_N"/>
    <property type="match status" value="1"/>
</dbReference>
<dbReference type="InterPro" id="IPR030931">
    <property type="entry name" value="Group_II_RT_mat"/>
</dbReference>
<dbReference type="GO" id="GO:0003964">
    <property type="term" value="F:RNA-directed DNA polymerase activity"/>
    <property type="evidence" value="ECO:0007669"/>
    <property type="project" value="UniProtKB-KW"/>
</dbReference>
<keyword evidence="3" id="KW-0695">RNA-directed DNA polymerase</keyword>
<name>A0A3L8PWF0_9GAMM</name>
<dbReference type="InterPro" id="IPR025960">
    <property type="entry name" value="RVT_N"/>
</dbReference>
<gene>
    <name evidence="3" type="primary">ltrA</name>
    <name evidence="3" type="ORF">D5018_11085</name>
</gene>
<dbReference type="Pfam" id="PF08388">
    <property type="entry name" value="GIIM"/>
    <property type="match status" value="1"/>
</dbReference>
<evidence type="ECO:0000259" key="2">
    <source>
        <dbReference type="PROSITE" id="PS50878"/>
    </source>
</evidence>
<accession>A0A3L8PWF0</accession>
<evidence type="ECO:0000313" key="3">
    <source>
        <dbReference type="EMBL" id="RLV59686.1"/>
    </source>
</evidence>
<reference evidence="3 4" key="1">
    <citation type="submission" date="2018-09" db="EMBL/GenBank/DDBJ databases">
        <title>Phylogeny of the Shewanellaceae, and recommendation for two new genera, Pseudoshewanella and Parashewanella.</title>
        <authorList>
            <person name="Wang G."/>
        </authorList>
    </citation>
    <scope>NUCLEOTIDE SEQUENCE [LARGE SCALE GENOMIC DNA]</scope>
    <source>
        <strain evidence="3 4">C51</strain>
    </source>
</reference>
<dbReference type="SUPFAM" id="SSF56672">
    <property type="entry name" value="DNA/RNA polymerases"/>
    <property type="match status" value="1"/>
</dbReference>
<proteinExistence type="inferred from homology"/>
<dbReference type="NCBIfam" id="TIGR04416">
    <property type="entry name" value="group_II_RT_mat"/>
    <property type="match status" value="1"/>
</dbReference>